<dbReference type="Pfam" id="PF07969">
    <property type="entry name" value="Amidohydro_3"/>
    <property type="match status" value="1"/>
</dbReference>
<dbReference type="InterPro" id="IPR013108">
    <property type="entry name" value="Amidohydro_3"/>
</dbReference>
<organism evidence="6 7">
    <name type="scientific">Denitrobaculum tricleocarpae</name>
    <dbReference type="NCBI Taxonomy" id="2591009"/>
    <lineage>
        <taxon>Bacteria</taxon>
        <taxon>Pseudomonadati</taxon>
        <taxon>Pseudomonadota</taxon>
        <taxon>Alphaproteobacteria</taxon>
        <taxon>Rhodospirillales</taxon>
        <taxon>Rhodospirillaceae</taxon>
        <taxon>Denitrobaculum</taxon>
    </lineage>
</organism>
<dbReference type="InterPro" id="IPR024403">
    <property type="entry name" value="DHOase_cat"/>
</dbReference>
<dbReference type="Gene3D" id="3.20.20.140">
    <property type="entry name" value="Metal-dependent hydrolases"/>
    <property type="match status" value="1"/>
</dbReference>
<name>A0A545TUX6_9PROT</name>
<dbReference type="PANTHER" id="PTHR43668:SF2">
    <property type="entry name" value="ALLANTOINASE"/>
    <property type="match status" value="1"/>
</dbReference>
<keyword evidence="2 3" id="KW-0665">Pyrimidine biosynthesis</keyword>
<dbReference type="PANTHER" id="PTHR43668">
    <property type="entry name" value="ALLANTOINASE"/>
    <property type="match status" value="1"/>
</dbReference>
<dbReference type="AlphaFoldDB" id="A0A545TUX6"/>
<evidence type="ECO:0000256" key="3">
    <source>
        <dbReference type="HAMAP-Rule" id="MF_00220"/>
    </source>
</evidence>
<feature type="binding site" evidence="3">
    <location>
        <position position="192"/>
    </location>
    <ligand>
        <name>Zn(2+)</name>
        <dbReference type="ChEBI" id="CHEBI:29105"/>
        <label>2</label>
    </ligand>
</feature>
<dbReference type="EC" id="3.5.2.3" evidence="3"/>
<reference evidence="6 7" key="1">
    <citation type="submission" date="2019-06" db="EMBL/GenBank/DDBJ databases">
        <title>Whole genome sequence for Rhodospirillaceae sp. R148.</title>
        <authorList>
            <person name="Wang G."/>
        </authorList>
    </citation>
    <scope>NUCLEOTIDE SEQUENCE [LARGE SCALE GENOMIC DNA]</scope>
    <source>
        <strain evidence="6 7">R148</strain>
    </source>
</reference>
<dbReference type="InterPro" id="IPR011059">
    <property type="entry name" value="Metal-dep_hydrolase_composite"/>
</dbReference>
<dbReference type="InterPro" id="IPR050138">
    <property type="entry name" value="DHOase/Allantoinase_Hydrolase"/>
</dbReference>
<dbReference type="Proteomes" id="UP000315252">
    <property type="component" value="Unassembled WGS sequence"/>
</dbReference>
<dbReference type="GO" id="GO:0044205">
    <property type="term" value="P:'de novo' UMP biosynthetic process"/>
    <property type="evidence" value="ECO:0007669"/>
    <property type="project" value="UniProtKB-UniRule"/>
</dbReference>
<comment type="function">
    <text evidence="3">Catalyzes the reversible cyclization of carbamoyl aspartate to dihydroorotate.</text>
</comment>
<comment type="cofactor">
    <cofactor evidence="3">
        <name>Zn(2+)</name>
        <dbReference type="ChEBI" id="CHEBI:29105"/>
    </cofactor>
    <text evidence="3">Binds 2 Zn(2+) ions per subunit.</text>
</comment>
<dbReference type="GO" id="GO:0004151">
    <property type="term" value="F:dihydroorotase activity"/>
    <property type="evidence" value="ECO:0007669"/>
    <property type="project" value="UniProtKB-UniRule"/>
</dbReference>
<dbReference type="Gene3D" id="2.30.40.10">
    <property type="entry name" value="Urease, subunit C, domain 1"/>
    <property type="match status" value="1"/>
</dbReference>
<dbReference type="OrthoDB" id="9803027at2"/>
<keyword evidence="7" id="KW-1185">Reference proteome</keyword>
<dbReference type="GO" id="GO:0005737">
    <property type="term" value="C:cytoplasm"/>
    <property type="evidence" value="ECO:0007669"/>
    <property type="project" value="TreeGrafter"/>
</dbReference>
<comment type="catalytic activity">
    <reaction evidence="3">
        <text>(S)-dihydroorotate + H2O = N-carbamoyl-L-aspartate + H(+)</text>
        <dbReference type="Rhea" id="RHEA:24296"/>
        <dbReference type="ChEBI" id="CHEBI:15377"/>
        <dbReference type="ChEBI" id="CHEBI:15378"/>
        <dbReference type="ChEBI" id="CHEBI:30864"/>
        <dbReference type="ChEBI" id="CHEBI:32814"/>
        <dbReference type="EC" id="3.5.2.3"/>
    </reaction>
</comment>
<evidence type="ECO:0000313" key="6">
    <source>
        <dbReference type="EMBL" id="TQV80961.1"/>
    </source>
</evidence>
<evidence type="ECO:0000259" key="4">
    <source>
        <dbReference type="Pfam" id="PF07969"/>
    </source>
</evidence>
<protein>
    <recommendedName>
        <fullName evidence="3">Dihydroorotase</fullName>
        <shortName evidence="3">DHOase</shortName>
        <ecNumber evidence="3">3.5.2.3</ecNumber>
    </recommendedName>
</protein>
<dbReference type="GO" id="GO:0008270">
    <property type="term" value="F:zinc ion binding"/>
    <property type="evidence" value="ECO:0007669"/>
    <property type="project" value="UniProtKB-UniRule"/>
</dbReference>
<evidence type="ECO:0000259" key="5">
    <source>
        <dbReference type="Pfam" id="PF12890"/>
    </source>
</evidence>
<dbReference type="NCBIfam" id="TIGR00857">
    <property type="entry name" value="pyrC_multi"/>
    <property type="match status" value="1"/>
</dbReference>
<evidence type="ECO:0000256" key="1">
    <source>
        <dbReference type="ARBA" id="ARBA00022833"/>
    </source>
</evidence>
<dbReference type="SUPFAM" id="SSF51338">
    <property type="entry name" value="Composite domain of metallo-dependent hydrolases"/>
    <property type="match status" value="1"/>
</dbReference>
<dbReference type="UniPathway" id="UPA00070">
    <property type="reaction ID" value="UER00117"/>
</dbReference>
<dbReference type="GO" id="GO:0006145">
    <property type="term" value="P:purine nucleobase catabolic process"/>
    <property type="evidence" value="ECO:0007669"/>
    <property type="project" value="TreeGrafter"/>
</dbReference>
<comment type="similarity">
    <text evidence="3">Belongs to the metallo-dependent hydrolases superfamily. DHOase family. Class I DHOase subfamily.</text>
</comment>
<dbReference type="SUPFAM" id="SSF51556">
    <property type="entry name" value="Metallo-dependent hydrolases"/>
    <property type="match status" value="1"/>
</dbReference>
<feature type="binding site" evidence="3">
    <location>
        <position position="317"/>
    </location>
    <ligand>
        <name>Zn(2+)</name>
        <dbReference type="ChEBI" id="CHEBI:29105"/>
        <label>1</label>
    </ligand>
</feature>
<feature type="binding site" evidence="3">
    <location>
        <position position="107"/>
    </location>
    <ligand>
        <name>substrate</name>
    </ligand>
</feature>
<feature type="binding site" evidence="3">
    <location>
        <begin position="335"/>
        <end position="336"/>
    </location>
    <ligand>
        <name>substrate</name>
    </ligand>
</feature>
<dbReference type="GO" id="GO:0004038">
    <property type="term" value="F:allantoinase activity"/>
    <property type="evidence" value="ECO:0007669"/>
    <property type="project" value="TreeGrafter"/>
</dbReference>
<keyword evidence="3 6" id="KW-0378">Hydrolase</keyword>
<accession>A0A545TUX6</accession>
<dbReference type="InterPro" id="IPR032466">
    <property type="entry name" value="Metal_Hydrolase"/>
</dbReference>
<sequence>MNPISRKNPGRVAYINARLLDPTSGTDETGALLSDGTRIADVGPRLFNDGLPEDAQVVDCAGLCLSPGLIDMRVQLREPGAEHKETIESASRAAACGGITSMVALPNTEPVIDDVAVLEFIARRAREAKLVKVYAYGTVTRGLKGRELTEFGLLTEFGAVGFTDGLTAVADSQVMRRALSYSRTFGQVIIQHPEDPALSGGAMNEGEVATRLGLAGIPAAAEVIMVERDLRLVALTGGRYHVANVTTAETLDAIRKAKRAGLAVTCDTAPQYFTLNENSVGDYRSFAKVSPPLRGEEDRKAVEEALADGTIDVIASDHSPHDQDSKRLPFAIAEPGIVGLESLLPLSLQLYHNGKIGLLDALSKLTSGPAAILGLSGGSLAVGAPADLTLFDLDKPWQIDPDSFQSKSKNSPFTDYPVQGAVKRCIVDGRCIFGTDDARES</sequence>
<comment type="caution">
    <text evidence="6">The sequence shown here is derived from an EMBL/GenBank/DDBJ whole genome shotgun (WGS) entry which is preliminary data.</text>
</comment>
<dbReference type="Pfam" id="PF12890">
    <property type="entry name" value="DHOase"/>
    <property type="match status" value="1"/>
</dbReference>
<dbReference type="InterPro" id="IPR004722">
    <property type="entry name" value="DHOase"/>
</dbReference>
<evidence type="ECO:0000256" key="2">
    <source>
        <dbReference type="ARBA" id="ARBA00022975"/>
    </source>
</evidence>
<feature type="binding site" evidence="3">
    <location>
        <position position="321"/>
    </location>
    <ligand>
        <name>substrate</name>
    </ligand>
</feature>
<feature type="domain" description="Dihydroorotase catalytic" evidence="5">
    <location>
        <begin position="65"/>
        <end position="249"/>
    </location>
</feature>
<keyword evidence="1 3" id="KW-0862">Zinc</keyword>
<proteinExistence type="inferred from homology"/>
<keyword evidence="3" id="KW-0479">Metal-binding</keyword>
<comment type="pathway">
    <text evidence="3">Pyrimidine metabolism; UMP biosynthesis via de novo pathway; (S)-dihydroorotate from bicarbonate: step 3/3.</text>
</comment>
<dbReference type="HAMAP" id="MF_00220_B">
    <property type="entry name" value="PyrC_classI_B"/>
    <property type="match status" value="1"/>
</dbReference>
<gene>
    <name evidence="3" type="primary">pyrC</name>
    <name evidence="6" type="ORF">FKG95_10790</name>
</gene>
<evidence type="ECO:0000313" key="7">
    <source>
        <dbReference type="Proteomes" id="UP000315252"/>
    </source>
</evidence>
<feature type="active site" evidence="3">
    <location>
        <position position="317"/>
    </location>
</feature>
<feature type="domain" description="Amidohydrolase 3" evidence="4">
    <location>
        <begin position="355"/>
        <end position="433"/>
    </location>
</feature>
<dbReference type="CDD" id="cd01317">
    <property type="entry name" value="DHOase_IIa"/>
    <property type="match status" value="1"/>
</dbReference>
<comment type="caution">
    <text evidence="3">Lacks conserved residue(s) required for the propagation of feature annotation.</text>
</comment>
<dbReference type="EMBL" id="VHSH01000003">
    <property type="protein sequence ID" value="TQV80961.1"/>
    <property type="molecule type" value="Genomic_DNA"/>
</dbReference>